<reference evidence="3" key="1">
    <citation type="journal article" date="2014" name="Int. J. Syst. Evol. Microbiol.">
        <title>Complete genome sequence of Corynebacterium casei LMG S-19264T (=DSM 44701T), isolated from a smear-ripened cheese.</title>
        <authorList>
            <consortium name="US DOE Joint Genome Institute (JGI-PGF)"/>
            <person name="Walter F."/>
            <person name="Albersmeier A."/>
            <person name="Kalinowski J."/>
            <person name="Ruckert C."/>
        </authorList>
    </citation>
    <scope>NUCLEOTIDE SEQUENCE</scope>
    <source>
        <strain evidence="3">JCM 4637</strain>
    </source>
</reference>
<dbReference type="AlphaFoldDB" id="A0A919CA13"/>
<accession>A0A919CA13</accession>
<dbReference type="Pfam" id="PF18082">
    <property type="entry name" value="NAT_N"/>
    <property type="match status" value="1"/>
</dbReference>
<reference evidence="3" key="2">
    <citation type="submission" date="2020-09" db="EMBL/GenBank/DDBJ databases">
        <authorList>
            <person name="Sun Q."/>
            <person name="Ohkuma M."/>
        </authorList>
    </citation>
    <scope>NUCLEOTIDE SEQUENCE</scope>
    <source>
        <strain evidence="3">JCM 4637</strain>
    </source>
</reference>
<dbReference type="Pfam" id="PF18164">
    <property type="entry name" value="GNAT_C"/>
    <property type="match status" value="1"/>
</dbReference>
<dbReference type="Proteomes" id="UP000638353">
    <property type="component" value="Unassembled WGS sequence"/>
</dbReference>
<organism evidence="3 4">
    <name type="scientific">Streptomyces finlayi</name>
    <dbReference type="NCBI Taxonomy" id="67296"/>
    <lineage>
        <taxon>Bacteria</taxon>
        <taxon>Bacillati</taxon>
        <taxon>Actinomycetota</taxon>
        <taxon>Actinomycetes</taxon>
        <taxon>Kitasatosporales</taxon>
        <taxon>Streptomycetaceae</taxon>
        <taxon>Streptomyces</taxon>
    </lineage>
</organism>
<dbReference type="EMBL" id="BMVC01000005">
    <property type="protein sequence ID" value="GHC93276.1"/>
    <property type="molecule type" value="Genomic_DNA"/>
</dbReference>
<proteinExistence type="predicted"/>
<feature type="domain" description="N-acyltransferase N-terminal" evidence="1">
    <location>
        <begin position="39"/>
        <end position="168"/>
    </location>
</feature>
<evidence type="ECO:0000259" key="2">
    <source>
        <dbReference type="Pfam" id="PF18164"/>
    </source>
</evidence>
<dbReference type="InterPro" id="IPR041273">
    <property type="entry name" value="NAT_N"/>
</dbReference>
<name>A0A919CA13_9ACTN</name>
<dbReference type="InterPro" id="IPR041644">
    <property type="entry name" value="GNAT_C"/>
</dbReference>
<evidence type="ECO:0000313" key="4">
    <source>
        <dbReference type="Proteomes" id="UP000638353"/>
    </source>
</evidence>
<gene>
    <name evidence="3" type="ORF">GCM10010334_30210</name>
</gene>
<protein>
    <recommendedName>
        <fullName evidence="5">Acyltransferase</fullName>
    </recommendedName>
</protein>
<evidence type="ECO:0008006" key="5">
    <source>
        <dbReference type="Google" id="ProtNLM"/>
    </source>
</evidence>
<evidence type="ECO:0000259" key="1">
    <source>
        <dbReference type="Pfam" id="PF18082"/>
    </source>
</evidence>
<dbReference type="Gene3D" id="3.40.630.120">
    <property type="match status" value="1"/>
</dbReference>
<sequence length="330" mass="36966">MTDVRKSLREDAELADWLRELEALEGVGAAVELPEADGLPEVLLDLTVPHEDINPLVAVRRTTTEDPGWRWLLERCVQGLVRDMGVPGRGVKLPVLPEAYGAAGRYFAVNVFVAMLPHVRAHHRALGIPDEVSRRTLADLGRNMAVHRRRFGEGGLSVPNWIRMHFRGEIFQLGRLQFQRTHVQAWAGSCLELAGRPGRVGDACLSIHIPDFLGPLSPSACAASLEWARAFFPRYFPGERHDIAICESWLLDPQLRDRLPEGSRILRFQDLFERIVQGEEEYDAWTVRFVFGDPDLPVSGLPRRTSLERAVGDHLRAGGHWYAGVGTLAL</sequence>
<evidence type="ECO:0000313" key="3">
    <source>
        <dbReference type="EMBL" id="GHC93276.1"/>
    </source>
</evidence>
<feature type="domain" description="GNAT-like C-terminal" evidence="2">
    <location>
        <begin position="170"/>
        <end position="328"/>
    </location>
</feature>
<comment type="caution">
    <text evidence="3">The sequence shown here is derived from an EMBL/GenBank/DDBJ whole genome shotgun (WGS) entry which is preliminary data.</text>
</comment>